<dbReference type="EMBL" id="JBHSSK010000023">
    <property type="protein sequence ID" value="MFC6207668.1"/>
    <property type="molecule type" value="Genomic_DNA"/>
</dbReference>
<dbReference type="GO" id="GO:0003677">
    <property type="term" value="F:DNA binding"/>
    <property type="evidence" value="ECO:0007669"/>
    <property type="project" value="UniProtKB-KW"/>
</dbReference>
<reference evidence="3" key="1">
    <citation type="journal article" date="2019" name="Int. J. Syst. Evol. Microbiol.">
        <title>The Global Catalogue of Microorganisms (GCM) 10K type strain sequencing project: providing services to taxonomists for standard genome sequencing and annotation.</title>
        <authorList>
            <consortium name="The Broad Institute Genomics Platform"/>
            <consortium name="The Broad Institute Genome Sequencing Center for Infectious Disease"/>
            <person name="Wu L."/>
            <person name="Ma J."/>
        </authorList>
    </citation>
    <scope>NUCLEOTIDE SEQUENCE [LARGE SCALE GENOMIC DNA]</scope>
    <source>
        <strain evidence="3">CCM 8905</strain>
    </source>
</reference>
<name>A0ABW1SU84_9LACO</name>
<dbReference type="SMART" id="SM00850">
    <property type="entry name" value="LytTR"/>
    <property type="match status" value="1"/>
</dbReference>
<keyword evidence="2" id="KW-0238">DNA-binding</keyword>
<dbReference type="Proteomes" id="UP001596254">
    <property type="component" value="Unassembled WGS sequence"/>
</dbReference>
<dbReference type="RefSeq" id="WP_125693131.1">
    <property type="nucleotide sequence ID" value="NZ_JBHSSK010000023.1"/>
</dbReference>
<dbReference type="PANTHER" id="PTHR37299:SF4">
    <property type="entry name" value="TRANSCRIPTIONAL REGULATOR"/>
    <property type="match status" value="1"/>
</dbReference>
<keyword evidence="3" id="KW-1185">Reference proteome</keyword>
<proteinExistence type="predicted"/>
<accession>A0ABW1SU84</accession>
<dbReference type="PROSITE" id="PS50930">
    <property type="entry name" value="HTH_LYTTR"/>
    <property type="match status" value="1"/>
</dbReference>
<dbReference type="Pfam" id="PF04397">
    <property type="entry name" value="LytTR"/>
    <property type="match status" value="1"/>
</dbReference>
<sequence>MKVHVEIDGELAEPEVVIKAPTAASADQLQAALMAVQPPLTLTLSQRGSHYQVNLAEVLFFEVADHQVTVHTASEMYSTRRPLTELATDLPANFQRVSKSAILNRDQVLSLTKSVTGNLVRFQKSHKQLYVSRRFYKGLQVALERKG</sequence>
<evidence type="ECO:0000313" key="3">
    <source>
        <dbReference type="Proteomes" id="UP001596254"/>
    </source>
</evidence>
<comment type="caution">
    <text evidence="2">The sequence shown here is derived from an EMBL/GenBank/DDBJ whole genome shotgun (WGS) entry which is preliminary data.</text>
</comment>
<dbReference type="PANTHER" id="PTHR37299">
    <property type="entry name" value="TRANSCRIPTIONAL REGULATOR-RELATED"/>
    <property type="match status" value="1"/>
</dbReference>
<evidence type="ECO:0000259" key="1">
    <source>
        <dbReference type="PROSITE" id="PS50930"/>
    </source>
</evidence>
<dbReference type="InterPro" id="IPR046947">
    <property type="entry name" value="LytR-like"/>
</dbReference>
<gene>
    <name evidence="2" type="ORF">ACFP1G_09315</name>
</gene>
<feature type="domain" description="HTH LytTR-type" evidence="1">
    <location>
        <begin position="42"/>
        <end position="145"/>
    </location>
</feature>
<evidence type="ECO:0000313" key="2">
    <source>
        <dbReference type="EMBL" id="MFC6207668.1"/>
    </source>
</evidence>
<protein>
    <submittedName>
        <fullName evidence="2">LytTR family DNA-binding domain-containing protein</fullName>
    </submittedName>
</protein>
<dbReference type="Gene3D" id="2.40.50.1020">
    <property type="entry name" value="LytTr DNA-binding domain"/>
    <property type="match status" value="1"/>
</dbReference>
<dbReference type="InterPro" id="IPR007492">
    <property type="entry name" value="LytTR_DNA-bd_dom"/>
</dbReference>
<organism evidence="2 3">
    <name type="scientific">Levilactobacillus tongjiangensis</name>
    <dbReference type="NCBI Taxonomy" id="2486023"/>
    <lineage>
        <taxon>Bacteria</taxon>
        <taxon>Bacillati</taxon>
        <taxon>Bacillota</taxon>
        <taxon>Bacilli</taxon>
        <taxon>Lactobacillales</taxon>
        <taxon>Lactobacillaceae</taxon>
        <taxon>Levilactobacillus</taxon>
    </lineage>
</organism>